<proteinExistence type="predicted"/>
<dbReference type="OrthoDB" id="1113395at2759"/>
<evidence type="ECO:0000256" key="1">
    <source>
        <dbReference type="SAM" id="Coils"/>
    </source>
</evidence>
<protein>
    <submittedName>
        <fullName evidence="3">Uncharacterized protein</fullName>
    </submittedName>
</protein>
<feature type="compositionally biased region" description="Polar residues" evidence="2">
    <location>
        <begin position="749"/>
        <end position="769"/>
    </location>
</feature>
<evidence type="ECO:0000256" key="2">
    <source>
        <dbReference type="SAM" id="MobiDB-lite"/>
    </source>
</evidence>
<gene>
    <name evidence="3" type="ORF">Bca52824_060078</name>
</gene>
<keyword evidence="1" id="KW-0175">Coiled coil</keyword>
<organism evidence="3 4">
    <name type="scientific">Brassica carinata</name>
    <name type="common">Ethiopian mustard</name>
    <name type="synonym">Abyssinian cabbage</name>
    <dbReference type="NCBI Taxonomy" id="52824"/>
    <lineage>
        <taxon>Eukaryota</taxon>
        <taxon>Viridiplantae</taxon>
        <taxon>Streptophyta</taxon>
        <taxon>Embryophyta</taxon>
        <taxon>Tracheophyta</taxon>
        <taxon>Spermatophyta</taxon>
        <taxon>Magnoliopsida</taxon>
        <taxon>eudicotyledons</taxon>
        <taxon>Gunneridae</taxon>
        <taxon>Pentapetalae</taxon>
        <taxon>rosids</taxon>
        <taxon>malvids</taxon>
        <taxon>Brassicales</taxon>
        <taxon>Brassicaceae</taxon>
        <taxon>Brassiceae</taxon>
        <taxon>Brassica</taxon>
    </lineage>
</organism>
<evidence type="ECO:0000313" key="3">
    <source>
        <dbReference type="EMBL" id="KAG2277523.1"/>
    </source>
</evidence>
<comment type="caution">
    <text evidence="3">The sequence shown here is derived from an EMBL/GenBank/DDBJ whole genome shotgun (WGS) entry which is preliminary data.</text>
</comment>
<feature type="compositionally biased region" description="Low complexity" evidence="2">
    <location>
        <begin position="299"/>
        <end position="308"/>
    </location>
</feature>
<reference evidence="3 4" key="1">
    <citation type="submission" date="2020-02" db="EMBL/GenBank/DDBJ databases">
        <authorList>
            <person name="Ma Q."/>
            <person name="Huang Y."/>
            <person name="Song X."/>
            <person name="Pei D."/>
        </authorList>
    </citation>
    <scope>NUCLEOTIDE SEQUENCE [LARGE SCALE GENOMIC DNA]</scope>
    <source>
        <strain evidence="3">Sxm20200214</strain>
        <tissue evidence="3">Leaf</tissue>
    </source>
</reference>
<keyword evidence="4" id="KW-1185">Reference proteome</keyword>
<feature type="coiled-coil region" evidence="1">
    <location>
        <begin position="523"/>
        <end position="550"/>
    </location>
</feature>
<dbReference type="PANTHER" id="PTHR31099:SF16">
    <property type="entry name" value="AMINOTRANSFERASE-LIKE PLANT MOBILE DOMAIN-CONTAINING PROTEIN"/>
    <property type="match status" value="1"/>
</dbReference>
<accession>A0A8X7QVI2</accession>
<feature type="region of interest" description="Disordered" evidence="2">
    <location>
        <begin position="299"/>
        <end position="390"/>
    </location>
</feature>
<dbReference type="EMBL" id="JAAMPC010000012">
    <property type="protein sequence ID" value="KAG2277523.1"/>
    <property type="molecule type" value="Genomic_DNA"/>
</dbReference>
<name>A0A8X7QVI2_BRACI</name>
<feature type="compositionally biased region" description="Gly residues" evidence="2">
    <location>
        <begin position="835"/>
        <end position="845"/>
    </location>
</feature>
<feature type="region of interest" description="Disordered" evidence="2">
    <location>
        <begin position="749"/>
        <end position="853"/>
    </location>
</feature>
<sequence length="853" mass="95936">MRKGNNVKALLHKVSYILFPGARESLNPKSTNSGEMILLSREHFSEESPLEAWRIRPSVADGQNWRASRRRTAYGVSFIIPKEDHRPWSPPRGYQCVYESYFQNDTKLWFPIPRIVTATHSLRVARIVRGVDGLNFDDGLISTRMRPNYNVVTGYPTKTSDWQRSYFYVKSNRSAFEEPPRSSYRVLWNAEMVPNCRRCEQDHWENFTRERIQKSIDRIANQDWISDSLPHINQSTTKRLSLFTRAEQKEINRAKSMKQLPDLSLIVAGKIGAKKGASGSKVGPLGTEVAAAAPVAAEQALTSGSSQRKNSRKKKKDAVARGEPNEEGNVDQTGAGGSSKKGGEKRKAGDPPTDDAPKKKRMKKKDFILPRPSSGSVSEVKTSDDDEDETVALCLRRRERRTIDEGSRGAFADDWNISETPRKSPVSEEWRGHLLDESLARIVEGSETRVSGRPKETPGDGFKFEFNRGLPLTFHPEDCGRLLQLIKGGPDQLPPVKDLIFKDEYEHAAFSSVKSQGDWNVLVEKYDTTLKRAKEQIREGEEARKKADEALGLQSRDKAFDETRTADAADLQLCKKSMKDLESHTKEMNRLRKSRKYEVTHERIRVIIAMIVKAEKRFHRISLRKDQRDKYDDARCLYRQAFRTRKCLEQIKDSGIEIPQETIDTFAEQEEHYEREAARLEVEEIPVEDLCLSPLVLESRFLIEDIWRQNNPFGSNVDLIDSEAAISLRNPHVDRDLRSEDRMKELAQTAGSLTQRTQQDVDPTKQTSAGAVVPKDGVVPTIVLTDSPAKASKNVSSSSSSSEYPEKEDGVPAGCPKEVPTANADPPAPTFGRVSGPGEGDGGGSKDPSVVDE</sequence>
<dbReference type="AlphaFoldDB" id="A0A8X7QVI2"/>
<dbReference type="Proteomes" id="UP000886595">
    <property type="component" value="Unassembled WGS sequence"/>
</dbReference>
<evidence type="ECO:0000313" key="4">
    <source>
        <dbReference type="Proteomes" id="UP000886595"/>
    </source>
</evidence>
<dbReference type="PANTHER" id="PTHR31099">
    <property type="entry name" value="OS06G0165300 PROTEIN"/>
    <property type="match status" value="1"/>
</dbReference>